<evidence type="ECO:0000256" key="1">
    <source>
        <dbReference type="SAM" id="SignalP"/>
    </source>
</evidence>
<proteinExistence type="predicted"/>
<organism evidence="2 3">
    <name type="scientific">Sphingomonas abietis</name>
    <dbReference type="NCBI Taxonomy" id="3012344"/>
    <lineage>
        <taxon>Bacteria</taxon>
        <taxon>Pseudomonadati</taxon>
        <taxon>Pseudomonadota</taxon>
        <taxon>Alphaproteobacteria</taxon>
        <taxon>Sphingomonadales</taxon>
        <taxon>Sphingomonadaceae</taxon>
        <taxon>Sphingomonas</taxon>
    </lineage>
</organism>
<keyword evidence="1" id="KW-0732">Signal</keyword>
<protein>
    <recommendedName>
        <fullName evidence="4">DUF3617 family protein</fullName>
    </recommendedName>
</protein>
<evidence type="ECO:0000313" key="3">
    <source>
        <dbReference type="Proteomes" id="UP001210865"/>
    </source>
</evidence>
<dbReference type="RefSeq" id="WP_270076255.1">
    <property type="nucleotide sequence ID" value="NZ_CP115174.1"/>
</dbReference>
<name>A0ABY7NM09_9SPHN</name>
<accession>A0ABY7NM09</accession>
<feature type="chain" id="PRO_5045111511" description="DUF3617 family protein" evidence="1">
    <location>
        <begin position="21"/>
        <end position="134"/>
    </location>
</feature>
<keyword evidence="3" id="KW-1185">Reference proteome</keyword>
<evidence type="ECO:0008006" key="4">
    <source>
        <dbReference type="Google" id="ProtNLM"/>
    </source>
</evidence>
<evidence type="ECO:0000313" key="2">
    <source>
        <dbReference type="EMBL" id="WBO21607.1"/>
    </source>
</evidence>
<feature type="signal peptide" evidence="1">
    <location>
        <begin position="1"/>
        <end position="20"/>
    </location>
</feature>
<dbReference type="Proteomes" id="UP001210865">
    <property type="component" value="Chromosome"/>
</dbReference>
<dbReference type="EMBL" id="CP115174">
    <property type="protein sequence ID" value="WBO21607.1"/>
    <property type="molecule type" value="Genomic_DNA"/>
</dbReference>
<reference evidence="2 3" key="1">
    <citation type="submission" date="2022-12" db="EMBL/GenBank/DDBJ databases">
        <title>Sphingomonas abieness sp. nov., an endophytic bacterium isolated from Abies koreana.</title>
        <authorList>
            <person name="Jiang L."/>
            <person name="Lee J."/>
        </authorList>
    </citation>
    <scope>NUCLEOTIDE SEQUENCE [LARGE SCALE GENOMIC DNA]</scope>
    <source>
        <strain evidence="3">PAMB 00755</strain>
    </source>
</reference>
<gene>
    <name evidence="2" type="ORF">PBT88_15695</name>
</gene>
<sequence length="134" mass="14425">MRHVLAGSLILALGATTAGARLEQVPRNAKQCISKSAIRDQTAETDTHLILHVGGSKAYRNYLPTPCEGLGHINNVSTLHFHSADPDKLCQGDTLELLDHSGTLGIGGDPESVRCTLGRFEPISEMSLSEPLRR</sequence>